<feature type="compositionally biased region" description="Basic and acidic residues" evidence="1">
    <location>
        <begin position="214"/>
        <end position="223"/>
    </location>
</feature>
<reference evidence="2" key="1">
    <citation type="submission" date="2021-03" db="EMBL/GenBank/DDBJ databases">
        <authorList>
            <person name="Tagirdzhanova G."/>
        </authorList>
    </citation>
    <scope>NUCLEOTIDE SEQUENCE</scope>
</reference>
<dbReference type="EMBL" id="CAJPDR010000129">
    <property type="protein sequence ID" value="CAF9919853.1"/>
    <property type="molecule type" value="Genomic_DNA"/>
</dbReference>
<feature type="compositionally biased region" description="Basic residues" evidence="1">
    <location>
        <begin position="202"/>
        <end position="212"/>
    </location>
</feature>
<dbReference type="AlphaFoldDB" id="A0A8H3IIC5"/>
<dbReference type="OrthoDB" id="5414341at2759"/>
<evidence type="ECO:0000313" key="2">
    <source>
        <dbReference type="EMBL" id="CAF9919853.1"/>
    </source>
</evidence>
<organism evidence="2 3">
    <name type="scientific">Alectoria fallacina</name>
    <dbReference type="NCBI Taxonomy" id="1903189"/>
    <lineage>
        <taxon>Eukaryota</taxon>
        <taxon>Fungi</taxon>
        <taxon>Dikarya</taxon>
        <taxon>Ascomycota</taxon>
        <taxon>Pezizomycotina</taxon>
        <taxon>Lecanoromycetes</taxon>
        <taxon>OSLEUM clade</taxon>
        <taxon>Lecanoromycetidae</taxon>
        <taxon>Lecanorales</taxon>
        <taxon>Lecanorineae</taxon>
        <taxon>Parmeliaceae</taxon>
        <taxon>Alectoria</taxon>
    </lineage>
</organism>
<protein>
    <submittedName>
        <fullName evidence="2">Uncharacterized protein</fullName>
    </submittedName>
</protein>
<feature type="region of interest" description="Disordered" evidence="1">
    <location>
        <begin position="202"/>
        <end position="227"/>
    </location>
</feature>
<evidence type="ECO:0000256" key="1">
    <source>
        <dbReference type="SAM" id="MobiDB-lite"/>
    </source>
</evidence>
<sequence length="306" mass="34802">MDPTMDPTIDAPPSHLIGLAVAANGPPTPTIATATPTWVPHPYLKEDLHPILQRAIDRIPPSHLLPPSKNETFDTPDDAWTRLQDYAFSQGFAIVTGSCGVKDPRKTYHFIHHYIETKNSRKLPEHKGEQDLEHNTTRLQEMTRIKAKGCEWRVSIAYKDLKRGGSNKTRVLGLGKQEHSVNNRCLVCEYLFCGRSTRKSSLRRHPTKHSTHIHNFDRNRDDGASLQPNGTSTECYFHDPEFTQSIISNLIHKKCTVNYNKRAKYPLYSPLILNTTSQPFDIYSALRQRASSKRTTQQSHLAQPVF</sequence>
<dbReference type="Proteomes" id="UP000664203">
    <property type="component" value="Unassembled WGS sequence"/>
</dbReference>
<evidence type="ECO:0000313" key="3">
    <source>
        <dbReference type="Proteomes" id="UP000664203"/>
    </source>
</evidence>
<keyword evidence="3" id="KW-1185">Reference proteome</keyword>
<comment type="caution">
    <text evidence="2">The sequence shown here is derived from an EMBL/GenBank/DDBJ whole genome shotgun (WGS) entry which is preliminary data.</text>
</comment>
<gene>
    <name evidence="2" type="ORF">ALECFALPRED_001321</name>
</gene>
<proteinExistence type="predicted"/>
<name>A0A8H3IIC5_9LECA</name>
<accession>A0A8H3IIC5</accession>